<evidence type="ECO:0000313" key="2">
    <source>
        <dbReference type="EMBL" id="GIL58645.1"/>
    </source>
</evidence>
<evidence type="ECO:0000256" key="1">
    <source>
        <dbReference type="SAM" id="MobiDB-lite"/>
    </source>
</evidence>
<comment type="caution">
    <text evidence="2">The sequence shown here is derived from an EMBL/GenBank/DDBJ whole genome shotgun (WGS) entry which is preliminary data.</text>
</comment>
<gene>
    <name evidence="2" type="ORF">Vafri_13648</name>
</gene>
<feature type="compositionally biased region" description="Acidic residues" evidence="1">
    <location>
        <begin position="213"/>
        <end position="225"/>
    </location>
</feature>
<protein>
    <submittedName>
        <fullName evidence="2">Uncharacterized protein</fullName>
    </submittedName>
</protein>
<feature type="region of interest" description="Disordered" evidence="1">
    <location>
        <begin position="194"/>
        <end position="245"/>
    </location>
</feature>
<accession>A0A8J4BCI1</accession>
<dbReference type="Proteomes" id="UP000747399">
    <property type="component" value="Unassembled WGS sequence"/>
</dbReference>
<name>A0A8J4BCI1_9CHLO</name>
<reference evidence="2" key="1">
    <citation type="journal article" date="2021" name="Proc. Natl. Acad. Sci. U.S.A.">
        <title>Three genomes in the algal genus Volvox reveal the fate of a haploid sex-determining region after a transition to homothallism.</title>
        <authorList>
            <person name="Yamamoto K."/>
            <person name="Hamaji T."/>
            <person name="Kawai-Toyooka H."/>
            <person name="Matsuzaki R."/>
            <person name="Takahashi F."/>
            <person name="Nishimura Y."/>
            <person name="Kawachi M."/>
            <person name="Noguchi H."/>
            <person name="Minakuchi Y."/>
            <person name="Umen J.G."/>
            <person name="Toyoda A."/>
            <person name="Nozaki H."/>
        </authorList>
    </citation>
    <scope>NUCLEOTIDE SEQUENCE</scope>
    <source>
        <strain evidence="2">NIES-3780</strain>
    </source>
</reference>
<feature type="compositionally biased region" description="Basic and acidic residues" evidence="1">
    <location>
        <begin position="226"/>
        <end position="239"/>
    </location>
</feature>
<keyword evidence="3" id="KW-1185">Reference proteome</keyword>
<dbReference type="EMBL" id="BNCO01000032">
    <property type="protein sequence ID" value="GIL58645.1"/>
    <property type="molecule type" value="Genomic_DNA"/>
</dbReference>
<proteinExistence type="predicted"/>
<sequence length="257" mass="28147">MYEHGPVARCTCCGSCLQNLYGRVARTSLSAPPFCKLPFLQTACSMPEEASFFSHFSLLLLCGSTGVHWSNVRLCPGRQLRSLAKELRREAATYEALHARLSAWRSYSCRSVVFSGGAQLGLPGLSWQGESQQHGDRRRAAGIAGIHKEDVEGGGPRGDGDKDGDSLKWGSSRTGSSEQVLWSWTMQVYTPAWMSDEEGFDPPPPRGEAPGDRDDDDEDEDEGDSKDESELGKSGEGDIGKFLSEVRPLLEDALSRW</sequence>
<evidence type="ECO:0000313" key="3">
    <source>
        <dbReference type="Proteomes" id="UP000747399"/>
    </source>
</evidence>
<dbReference type="AlphaFoldDB" id="A0A8J4BCI1"/>
<feature type="region of interest" description="Disordered" evidence="1">
    <location>
        <begin position="124"/>
        <end position="173"/>
    </location>
</feature>
<organism evidence="2 3">
    <name type="scientific">Volvox africanus</name>
    <dbReference type="NCBI Taxonomy" id="51714"/>
    <lineage>
        <taxon>Eukaryota</taxon>
        <taxon>Viridiplantae</taxon>
        <taxon>Chlorophyta</taxon>
        <taxon>core chlorophytes</taxon>
        <taxon>Chlorophyceae</taxon>
        <taxon>CS clade</taxon>
        <taxon>Chlamydomonadales</taxon>
        <taxon>Volvocaceae</taxon>
        <taxon>Volvox</taxon>
    </lineage>
</organism>